<evidence type="ECO:0000313" key="3">
    <source>
        <dbReference type="Proteomes" id="UP000805841"/>
    </source>
</evidence>
<organism evidence="2 3">
    <name type="scientific">Pseudomonas typographi</name>
    <dbReference type="NCBI Taxonomy" id="2715964"/>
    <lineage>
        <taxon>Bacteria</taxon>
        <taxon>Pseudomonadati</taxon>
        <taxon>Pseudomonadota</taxon>
        <taxon>Gammaproteobacteria</taxon>
        <taxon>Pseudomonadales</taxon>
        <taxon>Pseudomonadaceae</taxon>
        <taxon>Pseudomonas</taxon>
    </lineage>
</organism>
<dbReference type="SUPFAM" id="SSF142433">
    <property type="entry name" value="CinA-like"/>
    <property type="match status" value="1"/>
</dbReference>
<comment type="caution">
    <text evidence="2">The sequence shown here is derived from an EMBL/GenBank/DDBJ whole genome shotgun (WGS) entry which is preliminary data.</text>
</comment>
<feature type="domain" description="CinA C-terminal" evidence="1">
    <location>
        <begin position="12"/>
        <end position="162"/>
    </location>
</feature>
<sequence>MDIPRAFIQDIEALMAYLTEHKLYLTTAESCTAGRITAALGVVPGSGQVIESGHVVYSPQAKIRLLGVNARTIDTFTLTSEEVAREMATGALRNSTANVAVATTGIAGDQPMDGIPPGTVCFAWAFDIQGNLHLFSRTQRFFGDREAIIHYASCFALGQIQHFHRRALHGESA</sequence>
<evidence type="ECO:0000259" key="1">
    <source>
        <dbReference type="Pfam" id="PF02464"/>
    </source>
</evidence>
<keyword evidence="3" id="KW-1185">Reference proteome</keyword>
<dbReference type="Proteomes" id="UP000805841">
    <property type="component" value="Unassembled WGS sequence"/>
</dbReference>
<gene>
    <name evidence="2" type="ORF">HAQ05_18190</name>
</gene>
<dbReference type="NCBIfam" id="TIGR00199">
    <property type="entry name" value="PncC_domain"/>
    <property type="match status" value="1"/>
</dbReference>
<dbReference type="InterPro" id="IPR036653">
    <property type="entry name" value="CinA-like_C"/>
</dbReference>
<dbReference type="InterPro" id="IPR008136">
    <property type="entry name" value="CinA_C"/>
</dbReference>
<dbReference type="RefSeq" id="WP_190423068.1">
    <property type="nucleotide sequence ID" value="NZ_JAAOCA010000023.1"/>
</dbReference>
<dbReference type="Gene3D" id="3.90.950.20">
    <property type="entry name" value="CinA-like"/>
    <property type="match status" value="1"/>
</dbReference>
<accession>A0ABR7Z5G7</accession>
<proteinExistence type="predicted"/>
<name>A0ABR7Z5G7_9PSED</name>
<protein>
    <submittedName>
        <fullName evidence="2">CinA family protein</fullName>
    </submittedName>
</protein>
<reference evidence="2 3" key="1">
    <citation type="journal article" date="2020" name="Insects">
        <title>Bacteria Belonging to Pseudomonas typographi sp. nov. from the Bark Beetle Ips typographus Have Genomic Potential to Aid in the Host Ecology.</title>
        <authorList>
            <person name="Peral-Aranega E."/>
            <person name="Saati-Santamaria Z."/>
            <person name="Kolarik M."/>
            <person name="Rivas R."/>
            <person name="Garcia-Fraile P."/>
        </authorList>
    </citation>
    <scope>NUCLEOTIDE SEQUENCE [LARGE SCALE GENOMIC DNA]</scope>
    <source>
        <strain evidence="2 3">CA3A</strain>
    </source>
</reference>
<evidence type="ECO:0000313" key="2">
    <source>
        <dbReference type="EMBL" id="MBD1600622.1"/>
    </source>
</evidence>
<dbReference type="EMBL" id="JAAOCA010000023">
    <property type="protein sequence ID" value="MBD1600622.1"/>
    <property type="molecule type" value="Genomic_DNA"/>
</dbReference>
<dbReference type="Pfam" id="PF02464">
    <property type="entry name" value="CinA"/>
    <property type="match status" value="1"/>
</dbReference>